<feature type="transmembrane region" description="Helical" evidence="6">
    <location>
        <begin position="221"/>
        <end position="240"/>
    </location>
</feature>
<comment type="caution">
    <text evidence="7">The sequence shown here is derived from an EMBL/GenBank/DDBJ whole genome shotgun (WGS) entry which is preliminary data.</text>
</comment>
<feature type="transmembrane region" description="Helical" evidence="6">
    <location>
        <begin position="445"/>
        <end position="464"/>
    </location>
</feature>
<evidence type="ECO:0000256" key="3">
    <source>
        <dbReference type="ARBA" id="ARBA00022692"/>
    </source>
</evidence>
<dbReference type="Proteomes" id="UP000808337">
    <property type="component" value="Unassembled WGS sequence"/>
</dbReference>
<feature type="transmembrane region" description="Helical" evidence="6">
    <location>
        <begin position="386"/>
        <end position="407"/>
    </location>
</feature>
<proteinExistence type="predicted"/>
<gene>
    <name evidence="7" type="ORF">IPP15_04745</name>
</gene>
<evidence type="ECO:0000256" key="5">
    <source>
        <dbReference type="ARBA" id="ARBA00023136"/>
    </source>
</evidence>
<dbReference type="EMBL" id="JADKGY010000001">
    <property type="protein sequence ID" value="MBK9981723.1"/>
    <property type="molecule type" value="Genomic_DNA"/>
</dbReference>
<dbReference type="PIRSF" id="PIRSF006060">
    <property type="entry name" value="AA_transporter"/>
    <property type="match status" value="1"/>
</dbReference>
<name>A0A9D7SRG6_9BACT</name>
<keyword evidence="4 6" id="KW-1133">Transmembrane helix</keyword>
<feature type="transmembrane region" description="Helical" evidence="6">
    <location>
        <begin position="338"/>
        <end position="365"/>
    </location>
</feature>
<keyword evidence="5 6" id="KW-0472">Membrane</keyword>
<protein>
    <submittedName>
        <fullName evidence="7">Amino acid permease</fullName>
    </submittedName>
</protein>
<evidence type="ECO:0000313" key="7">
    <source>
        <dbReference type="EMBL" id="MBK9981723.1"/>
    </source>
</evidence>
<feature type="transmembrane region" description="Helical" evidence="6">
    <location>
        <begin position="190"/>
        <end position="209"/>
    </location>
</feature>
<dbReference type="GO" id="GO:0015171">
    <property type="term" value="F:amino acid transmembrane transporter activity"/>
    <property type="evidence" value="ECO:0007669"/>
    <property type="project" value="TreeGrafter"/>
</dbReference>
<feature type="transmembrane region" description="Helical" evidence="6">
    <location>
        <begin position="32"/>
        <end position="54"/>
    </location>
</feature>
<comment type="subcellular location">
    <subcellularLocation>
        <location evidence="1">Membrane</location>
        <topology evidence="1">Multi-pass membrane protein</topology>
    </subcellularLocation>
</comment>
<dbReference type="InterPro" id="IPR002293">
    <property type="entry name" value="AA/rel_permease1"/>
</dbReference>
<feature type="transmembrane region" description="Helical" evidence="6">
    <location>
        <begin position="252"/>
        <end position="271"/>
    </location>
</feature>
<dbReference type="PANTHER" id="PTHR43243">
    <property type="entry name" value="INNER MEMBRANE TRANSPORTER YGJI-RELATED"/>
    <property type="match status" value="1"/>
</dbReference>
<feature type="transmembrane region" description="Helical" evidence="6">
    <location>
        <begin position="292"/>
        <end position="318"/>
    </location>
</feature>
<keyword evidence="3 6" id="KW-0812">Transmembrane</keyword>
<keyword evidence="2" id="KW-0813">Transport</keyword>
<evidence type="ECO:0000256" key="4">
    <source>
        <dbReference type="ARBA" id="ARBA00022989"/>
    </source>
</evidence>
<evidence type="ECO:0000256" key="1">
    <source>
        <dbReference type="ARBA" id="ARBA00004141"/>
    </source>
</evidence>
<sequence>MKSQLFAKKRHEDLMAQAAASTLKRSLGVFELTMLGIGAIIGTGIFVLTGVAAVGTHEALGAGPALTISFMVTGFACALAALCYAEFAAMVPISGSAYTYSYYSFGELMAWVIGWDLALEYAVGNIAVAIGWSGYFGRFLEGFGIHLPGAISAATGTDMVQIPSGQWVALTEGVKTEFATVWQAFPHVTAIINLPALIITLLVTILLVIGIKESARVNATLVVVKLCLIVLFLAFGLPHFNPHVYWEPFAPNGWKGIMTGAALVFFAYVGFDAVSTTAEEAKNPQRDLPRGMIYSLLICTVLYIIVAGVLTGMVPLSVLGNEKPVVAALSAVGENNVAFIIAMGVTFTMPTVLLVMQLGQIRILYSMSRDGLIGKNFSKVHERFRTPAYGTILVGLVVAVFAATVNIGTAAELTNIGTLFAFVLVAIGVFLLRRSAPDMPRKFRVPAYQFVCGGCVIICLYLMASLPWLTWVRFFVWMGIGFIIYFTYSKNHSKVREELNSRPS</sequence>
<feature type="transmembrane region" description="Helical" evidence="6">
    <location>
        <begin position="66"/>
        <end position="87"/>
    </location>
</feature>
<dbReference type="Gene3D" id="1.20.1740.10">
    <property type="entry name" value="Amino acid/polyamine transporter I"/>
    <property type="match status" value="1"/>
</dbReference>
<dbReference type="GO" id="GO:0016020">
    <property type="term" value="C:membrane"/>
    <property type="evidence" value="ECO:0007669"/>
    <property type="project" value="UniProtKB-SubCell"/>
</dbReference>
<dbReference type="Pfam" id="PF13520">
    <property type="entry name" value="AA_permease_2"/>
    <property type="match status" value="1"/>
</dbReference>
<organism evidence="7 8">
    <name type="scientific">Candidatus Opimibacter skivensis</name>
    <dbReference type="NCBI Taxonomy" id="2982028"/>
    <lineage>
        <taxon>Bacteria</taxon>
        <taxon>Pseudomonadati</taxon>
        <taxon>Bacteroidota</taxon>
        <taxon>Saprospiria</taxon>
        <taxon>Saprospirales</taxon>
        <taxon>Saprospiraceae</taxon>
        <taxon>Candidatus Opimibacter</taxon>
    </lineage>
</organism>
<dbReference type="AlphaFoldDB" id="A0A9D7SRG6"/>
<reference evidence="7 8" key="1">
    <citation type="submission" date="2020-10" db="EMBL/GenBank/DDBJ databases">
        <title>Connecting structure to function with the recovery of over 1000 high-quality activated sludge metagenome-assembled genomes encoding full-length rRNA genes using long-read sequencing.</title>
        <authorList>
            <person name="Singleton C.M."/>
            <person name="Petriglieri F."/>
            <person name="Kristensen J.M."/>
            <person name="Kirkegaard R.H."/>
            <person name="Michaelsen T.Y."/>
            <person name="Andersen M.H."/>
            <person name="Karst S.M."/>
            <person name="Dueholm M.S."/>
            <person name="Nielsen P.H."/>
            <person name="Albertsen M."/>
        </authorList>
    </citation>
    <scope>NUCLEOTIDE SEQUENCE [LARGE SCALE GENOMIC DNA]</scope>
    <source>
        <strain evidence="7">Ribe_18-Q3-R11-54_MAXAC.273</strain>
    </source>
</reference>
<dbReference type="PANTHER" id="PTHR43243:SF4">
    <property type="entry name" value="CATIONIC AMINO ACID TRANSPORTER 4"/>
    <property type="match status" value="1"/>
</dbReference>
<feature type="transmembrane region" description="Helical" evidence="6">
    <location>
        <begin position="413"/>
        <end position="433"/>
    </location>
</feature>
<evidence type="ECO:0000256" key="2">
    <source>
        <dbReference type="ARBA" id="ARBA00022448"/>
    </source>
</evidence>
<feature type="transmembrane region" description="Helical" evidence="6">
    <location>
        <begin position="108"/>
        <end position="132"/>
    </location>
</feature>
<evidence type="ECO:0000313" key="8">
    <source>
        <dbReference type="Proteomes" id="UP000808337"/>
    </source>
</evidence>
<evidence type="ECO:0000256" key="6">
    <source>
        <dbReference type="SAM" id="Phobius"/>
    </source>
</evidence>
<accession>A0A9D7SRG6</accession>
<feature type="transmembrane region" description="Helical" evidence="6">
    <location>
        <begin position="470"/>
        <end position="488"/>
    </location>
</feature>